<dbReference type="Gene3D" id="3.40.47.10">
    <property type="match status" value="2"/>
</dbReference>
<keyword evidence="7" id="KW-1185">Reference proteome</keyword>
<dbReference type="PIRSF" id="PIRSF000451">
    <property type="entry name" value="PKS_III"/>
    <property type="match status" value="1"/>
</dbReference>
<dbReference type="PANTHER" id="PTHR11877">
    <property type="entry name" value="HYDROXYMETHYLGLUTARYL-COA SYNTHASE"/>
    <property type="match status" value="1"/>
</dbReference>
<organism evidence="6 7">
    <name type="scientific">Mycetocola manganoxydans</name>
    <dbReference type="NCBI Taxonomy" id="699879"/>
    <lineage>
        <taxon>Bacteria</taxon>
        <taxon>Bacillati</taxon>
        <taxon>Actinomycetota</taxon>
        <taxon>Actinomycetes</taxon>
        <taxon>Micrococcales</taxon>
        <taxon>Microbacteriaceae</taxon>
        <taxon>Mycetocola</taxon>
    </lineage>
</organism>
<dbReference type="InterPro" id="IPR012328">
    <property type="entry name" value="Chalcone/stilbene_synt_C"/>
</dbReference>
<dbReference type="GO" id="GO:0016747">
    <property type="term" value="F:acyltransferase activity, transferring groups other than amino-acyl groups"/>
    <property type="evidence" value="ECO:0007669"/>
    <property type="project" value="InterPro"/>
</dbReference>
<evidence type="ECO:0000259" key="4">
    <source>
        <dbReference type="Pfam" id="PF00195"/>
    </source>
</evidence>
<dbReference type="PANTHER" id="PTHR11877:SF46">
    <property type="entry name" value="TYPE III POLYKETIDE SYNTHASE A"/>
    <property type="match status" value="1"/>
</dbReference>
<evidence type="ECO:0000256" key="1">
    <source>
        <dbReference type="ARBA" id="ARBA00005531"/>
    </source>
</evidence>
<feature type="domain" description="Chalcone/stilbene synthase N-terminal" evidence="4">
    <location>
        <begin position="74"/>
        <end position="216"/>
    </location>
</feature>
<dbReference type="InterPro" id="IPR016039">
    <property type="entry name" value="Thiolase-like"/>
</dbReference>
<sequence length="374" mass="39505">MPVHVRSIQTAVPSTVLRQVDARRIFVTQPGLTRLGERLVGAAFDASGIETRHTVIDDFSAHGDGERTFFDGATGALLSPSTRERNDVYIRSAGAMFVEAGRAALDACPDLGPADVTHVVTASCTGFYAPGPDFELVRELGLATTVQRTHIGFMGCYAAFPALRAAAAFCRADPDAVVLVVSCEVCTIHVRSSNDPDQIVASSVFGDGAAAAIVTARELPADAPSLVIDRLASELTPVGEKDMAWTIGDAGFDMVLSAAVPKIIDNYIEGALVPLLSPEPELAADPAGGIRSWAIHPGGRSILDKVEAKLGLSDRQLEASRRVLRDFGNMSSATVLFILKDLLEEQGSGSDRVCAMAFGPGLTVETGLFTRVRP</sequence>
<dbReference type="EMBL" id="RCUV01000005">
    <property type="protein sequence ID" value="RLP72381.1"/>
    <property type="molecule type" value="Genomic_DNA"/>
</dbReference>
<evidence type="ECO:0000313" key="6">
    <source>
        <dbReference type="EMBL" id="RLP72381.1"/>
    </source>
</evidence>
<protein>
    <submittedName>
        <fullName evidence="6">Type III polyketide synthase</fullName>
    </submittedName>
</protein>
<dbReference type="Pfam" id="PF00195">
    <property type="entry name" value="Chal_sti_synt_N"/>
    <property type="match status" value="1"/>
</dbReference>
<dbReference type="Proteomes" id="UP000270299">
    <property type="component" value="Unassembled WGS sequence"/>
</dbReference>
<name>A0A3L6ZY10_9MICO</name>
<comment type="similarity">
    <text evidence="1">Belongs to the thiolase-like superfamily. Chalcone/stilbene synthases family.</text>
</comment>
<proteinExistence type="inferred from homology"/>
<dbReference type="GO" id="GO:0030639">
    <property type="term" value="P:polyketide biosynthetic process"/>
    <property type="evidence" value="ECO:0007669"/>
    <property type="project" value="TreeGrafter"/>
</dbReference>
<feature type="domain" description="Chalcone/stilbene synthase C-terminal" evidence="5">
    <location>
        <begin position="233"/>
        <end position="369"/>
    </location>
</feature>
<evidence type="ECO:0000259" key="5">
    <source>
        <dbReference type="Pfam" id="PF02797"/>
    </source>
</evidence>
<comment type="caution">
    <text evidence="6">The sequence shown here is derived from an EMBL/GenBank/DDBJ whole genome shotgun (WGS) entry which is preliminary data.</text>
</comment>
<feature type="active site" description="Acyl-thioester intermediate" evidence="3">
    <location>
        <position position="156"/>
    </location>
</feature>
<keyword evidence="2" id="KW-0808">Transferase</keyword>
<evidence type="ECO:0000313" key="7">
    <source>
        <dbReference type="Proteomes" id="UP000270299"/>
    </source>
</evidence>
<evidence type="ECO:0000256" key="2">
    <source>
        <dbReference type="ARBA" id="ARBA00022679"/>
    </source>
</evidence>
<evidence type="ECO:0000256" key="3">
    <source>
        <dbReference type="PIRSR" id="PIRSR000451-1"/>
    </source>
</evidence>
<accession>A0A3L6ZY10</accession>
<dbReference type="Pfam" id="PF02797">
    <property type="entry name" value="Chal_sti_synt_C"/>
    <property type="match status" value="1"/>
</dbReference>
<dbReference type="CDD" id="cd00831">
    <property type="entry name" value="CHS_like"/>
    <property type="match status" value="1"/>
</dbReference>
<gene>
    <name evidence="6" type="ORF">D9V29_04295</name>
</gene>
<dbReference type="SUPFAM" id="SSF53901">
    <property type="entry name" value="Thiolase-like"/>
    <property type="match status" value="2"/>
</dbReference>
<dbReference type="AlphaFoldDB" id="A0A3L6ZY10"/>
<reference evidence="6 7" key="1">
    <citation type="submission" date="2018-10" db="EMBL/GenBank/DDBJ databases">
        <authorList>
            <person name="Li J."/>
        </authorList>
    </citation>
    <scope>NUCLEOTIDE SEQUENCE [LARGE SCALE GENOMIC DNA]</scope>
    <source>
        <strain evidence="6 7">CCTCC AB209002</strain>
    </source>
</reference>
<dbReference type="InterPro" id="IPR001099">
    <property type="entry name" value="Chalcone/stilbene_synt_N"/>
</dbReference>
<dbReference type="InterPro" id="IPR011141">
    <property type="entry name" value="Polyketide_synthase_type-III"/>
</dbReference>
<dbReference type="OrthoDB" id="9786288at2"/>